<evidence type="ECO:0000259" key="10">
    <source>
        <dbReference type="PROSITE" id="PS50262"/>
    </source>
</evidence>
<dbReference type="PROSITE" id="PS50262">
    <property type="entry name" value="G_PROTEIN_RECEP_F1_2"/>
    <property type="match status" value="1"/>
</dbReference>
<organism evidence="13 15">
    <name type="scientific">Bursaphelenchus xylophilus</name>
    <name type="common">Pinewood nematode worm</name>
    <name type="synonym">Aphelenchoides xylophilus</name>
    <dbReference type="NCBI Taxonomy" id="6326"/>
    <lineage>
        <taxon>Eukaryota</taxon>
        <taxon>Metazoa</taxon>
        <taxon>Ecdysozoa</taxon>
        <taxon>Nematoda</taxon>
        <taxon>Chromadorea</taxon>
        <taxon>Rhabditida</taxon>
        <taxon>Tylenchina</taxon>
        <taxon>Tylenchomorpha</taxon>
        <taxon>Aphelenchoidea</taxon>
        <taxon>Aphelenchoididae</taxon>
        <taxon>Bursaphelenchus</taxon>
    </lineage>
</organism>
<dbReference type="Proteomes" id="UP000095284">
    <property type="component" value="Unplaced"/>
</dbReference>
<evidence type="ECO:0000313" key="13">
    <source>
        <dbReference type="Proteomes" id="UP000095284"/>
    </source>
</evidence>
<dbReference type="SUPFAM" id="SSF81321">
    <property type="entry name" value="Family A G protein-coupled receptor-like"/>
    <property type="match status" value="1"/>
</dbReference>
<reference evidence="12" key="2">
    <citation type="submission" date="2020-08" db="EMBL/GenBank/DDBJ databases">
        <authorList>
            <person name="Kikuchi T."/>
        </authorList>
    </citation>
    <scope>NUCLEOTIDE SEQUENCE</scope>
    <source>
        <strain evidence="11">Ka4C1</strain>
    </source>
</reference>
<evidence type="ECO:0000256" key="7">
    <source>
        <dbReference type="ARBA" id="ARBA00023224"/>
    </source>
</evidence>
<dbReference type="EMBL" id="CAJFDI010000003">
    <property type="protein sequence ID" value="CAD5220045.1"/>
    <property type="molecule type" value="Genomic_DNA"/>
</dbReference>
<evidence type="ECO:0000313" key="11">
    <source>
        <dbReference type="EMBL" id="CAD5220045.1"/>
    </source>
</evidence>
<dbReference type="CDD" id="cd00637">
    <property type="entry name" value="7tm_classA_rhodopsin-like"/>
    <property type="match status" value="1"/>
</dbReference>
<evidence type="ECO:0000256" key="8">
    <source>
        <dbReference type="SAM" id="MobiDB-lite"/>
    </source>
</evidence>
<keyword evidence="7" id="KW-0807">Transducer</keyword>
<protein>
    <submittedName>
        <fullName evidence="11">(pine wood nematode) hypothetical protein</fullName>
    </submittedName>
    <submittedName>
        <fullName evidence="15">G_PROTEIN_RECEP_F1_2 domain-containing protein</fullName>
    </submittedName>
</protein>
<evidence type="ECO:0000313" key="15">
    <source>
        <dbReference type="WBParaSite" id="BXY_1583300.1"/>
    </source>
</evidence>
<feature type="region of interest" description="Disordered" evidence="8">
    <location>
        <begin position="454"/>
        <end position="505"/>
    </location>
</feature>
<keyword evidence="2 9" id="KW-0812">Transmembrane</keyword>
<keyword evidence="14" id="KW-1185">Reference proteome</keyword>
<dbReference type="PANTHER" id="PTHR24238:SF47">
    <property type="entry name" value="ECDYSTEROIDS_DOPAMINE RECEPTOR-RELATED"/>
    <property type="match status" value="1"/>
</dbReference>
<sequence>MSSSPPPILYVDYGDTIADVAMREATSTSLTTTTSILLTVLLLLTFFSNLFLVATITASCKLRANLLYLIFIQLGILNLIESIFVMFVSLLYVANNNWVFGDVVCRINATAQDFVFLQSFFTIMLMAVERALGLTTSGRLLLTRRYAICLSLLFTAISFCFASPALFKGFNVQPFPYRYICAIGSNAPLPYAIVQMIVYGGGIFVITMCFCAIMRYKRFTTDSRTLPAKPQDYGAFIMESRALEDYMTMTRLIIFIFIAYILLQGPYLVLNFFVQIRNSEQLLAANANVIEVSQDLDTLLTFLMMFYPFTVTVLIFCFCRDIWLKMVNLLFCRRSTGVPYGSWMREGKGSNCLEDSTSSDRVLTLVATTEGLQIRDPNGQYRPPPIQPLYSDPVARESTPNVDFCLPNQVSDDNNSVKTHNLSNPRILKNPRRNIQISQTRTIIPNEFKIKLDSTSGSDISNKASKIPLSNRQKLQRRKRKPRVGGTVGKKANVATNVAKKKNSK</sequence>
<dbReference type="Gene3D" id="1.20.1070.10">
    <property type="entry name" value="Rhodopsin 7-helix transmembrane proteins"/>
    <property type="match status" value="1"/>
</dbReference>
<feature type="transmembrane region" description="Helical" evidence="9">
    <location>
        <begin position="146"/>
        <end position="167"/>
    </location>
</feature>
<keyword evidence="5 9" id="KW-0472">Membrane</keyword>
<feature type="transmembrane region" description="Helical" evidence="9">
    <location>
        <begin position="252"/>
        <end position="274"/>
    </location>
</feature>
<evidence type="ECO:0000256" key="5">
    <source>
        <dbReference type="ARBA" id="ARBA00023136"/>
    </source>
</evidence>
<feature type="transmembrane region" description="Helical" evidence="9">
    <location>
        <begin position="192"/>
        <end position="214"/>
    </location>
</feature>
<keyword evidence="4" id="KW-0297">G-protein coupled receptor</keyword>
<comment type="subcellular location">
    <subcellularLocation>
        <location evidence="1">Membrane</location>
        <topology evidence="1">Multi-pass membrane protein</topology>
    </subcellularLocation>
</comment>
<keyword evidence="3 9" id="KW-1133">Transmembrane helix</keyword>
<feature type="transmembrane region" description="Helical" evidence="9">
    <location>
        <begin position="36"/>
        <end position="54"/>
    </location>
</feature>
<feature type="domain" description="G-protein coupled receptors family 1 profile" evidence="10">
    <location>
        <begin position="48"/>
        <end position="316"/>
    </location>
</feature>
<feature type="compositionally biased region" description="Polar residues" evidence="8">
    <location>
        <begin position="454"/>
        <end position="471"/>
    </location>
</feature>
<evidence type="ECO:0000313" key="14">
    <source>
        <dbReference type="Proteomes" id="UP000659654"/>
    </source>
</evidence>
<dbReference type="InterPro" id="IPR000276">
    <property type="entry name" value="GPCR_Rhodpsn"/>
</dbReference>
<accession>A0A1I7SS16</accession>
<dbReference type="OrthoDB" id="5864106at2759"/>
<evidence type="ECO:0000256" key="3">
    <source>
        <dbReference type="ARBA" id="ARBA00022989"/>
    </source>
</evidence>
<dbReference type="Pfam" id="PF00001">
    <property type="entry name" value="7tm_1"/>
    <property type="match status" value="1"/>
</dbReference>
<feature type="transmembrane region" description="Helical" evidence="9">
    <location>
        <begin position="66"/>
        <end position="94"/>
    </location>
</feature>
<evidence type="ECO:0000256" key="2">
    <source>
        <dbReference type="ARBA" id="ARBA00022692"/>
    </source>
</evidence>
<evidence type="ECO:0000256" key="9">
    <source>
        <dbReference type="SAM" id="Phobius"/>
    </source>
</evidence>
<evidence type="ECO:0000313" key="12">
    <source>
        <dbReference type="EMBL" id="CAG9105799.1"/>
    </source>
</evidence>
<gene>
    <name evidence="11" type="ORF">BXYJ_LOCUS5982</name>
</gene>
<dbReference type="Proteomes" id="UP000582659">
    <property type="component" value="Unassembled WGS sequence"/>
</dbReference>
<reference evidence="15" key="1">
    <citation type="submission" date="2016-11" db="UniProtKB">
        <authorList>
            <consortium name="WormBaseParasite"/>
        </authorList>
    </citation>
    <scope>IDENTIFICATION</scope>
</reference>
<dbReference type="GO" id="GO:0016020">
    <property type="term" value="C:membrane"/>
    <property type="evidence" value="ECO:0007669"/>
    <property type="project" value="UniProtKB-SubCell"/>
</dbReference>
<dbReference type="InterPro" id="IPR017452">
    <property type="entry name" value="GPCR_Rhodpsn_7TM"/>
</dbReference>
<dbReference type="Proteomes" id="UP000659654">
    <property type="component" value="Unassembled WGS sequence"/>
</dbReference>
<name>A0A1I7SS16_BURXY</name>
<dbReference type="GO" id="GO:0004930">
    <property type="term" value="F:G protein-coupled receptor activity"/>
    <property type="evidence" value="ECO:0007669"/>
    <property type="project" value="UniProtKB-KW"/>
</dbReference>
<dbReference type="PANTHER" id="PTHR24238">
    <property type="entry name" value="G-PROTEIN COUPLED RECEPTOR"/>
    <property type="match status" value="1"/>
</dbReference>
<feature type="transmembrane region" description="Helical" evidence="9">
    <location>
        <begin position="114"/>
        <end position="134"/>
    </location>
</feature>
<feature type="compositionally biased region" description="Basic residues" evidence="8">
    <location>
        <begin position="474"/>
        <end position="483"/>
    </location>
</feature>
<feature type="compositionally biased region" description="Low complexity" evidence="8">
    <location>
        <begin position="489"/>
        <end position="498"/>
    </location>
</feature>
<dbReference type="PRINTS" id="PR00237">
    <property type="entry name" value="GPCRRHODOPSN"/>
</dbReference>
<dbReference type="WBParaSite" id="BXY_1583300.1">
    <property type="protein sequence ID" value="BXY_1583300.1"/>
    <property type="gene ID" value="BXY_1583300"/>
</dbReference>
<feature type="transmembrane region" description="Helical" evidence="9">
    <location>
        <begin position="299"/>
        <end position="319"/>
    </location>
</feature>
<keyword evidence="6" id="KW-0675">Receptor</keyword>
<evidence type="ECO:0000256" key="4">
    <source>
        <dbReference type="ARBA" id="ARBA00023040"/>
    </source>
</evidence>
<evidence type="ECO:0000256" key="6">
    <source>
        <dbReference type="ARBA" id="ARBA00023170"/>
    </source>
</evidence>
<dbReference type="EMBL" id="CAJFCV020000003">
    <property type="protein sequence ID" value="CAG9105799.1"/>
    <property type="molecule type" value="Genomic_DNA"/>
</dbReference>
<proteinExistence type="predicted"/>
<evidence type="ECO:0000256" key="1">
    <source>
        <dbReference type="ARBA" id="ARBA00004141"/>
    </source>
</evidence>
<dbReference type="AlphaFoldDB" id="A0A1I7SS16"/>
<dbReference type="eggNOG" id="KOG3656">
    <property type="taxonomic scope" value="Eukaryota"/>
</dbReference>